<accession>A0A0G2HKQ7</accession>
<dbReference type="AlphaFoldDB" id="A0A0G2HKQ7"/>
<dbReference type="InterPro" id="IPR010323">
    <property type="entry name" value="DUF924"/>
</dbReference>
<dbReference type="Gene3D" id="1.25.40.10">
    <property type="entry name" value="Tetratricopeptide repeat domain"/>
    <property type="match status" value="1"/>
</dbReference>
<dbReference type="EMBL" id="JXQG01000028">
    <property type="protein sequence ID" value="KKZ12116.1"/>
    <property type="molecule type" value="Genomic_DNA"/>
</dbReference>
<dbReference type="InterPro" id="IPR011990">
    <property type="entry name" value="TPR-like_helical_dom_sf"/>
</dbReference>
<evidence type="ECO:0000313" key="1">
    <source>
        <dbReference type="EMBL" id="KKZ12116.1"/>
    </source>
</evidence>
<dbReference type="Pfam" id="PF06041">
    <property type="entry name" value="DUF924"/>
    <property type="match status" value="1"/>
</dbReference>
<protein>
    <submittedName>
        <fullName evidence="1">Membrane protein</fullName>
    </submittedName>
</protein>
<reference evidence="1 2" key="1">
    <citation type="submission" date="2015-01" db="EMBL/GenBank/DDBJ databases">
        <title>Lifestyle Evolution in Cyanobacterial Symbionts of Sponges.</title>
        <authorList>
            <person name="Burgsdorf I."/>
            <person name="Slaby B.M."/>
            <person name="Handley K.M."/>
            <person name="Haber M."/>
            <person name="Blom J."/>
            <person name="Marshall C.W."/>
            <person name="Gilbert J.A."/>
            <person name="Hentschel U."/>
            <person name="Steindler L."/>
        </authorList>
    </citation>
    <scope>NUCLEOTIDE SEQUENCE [LARGE SCALE GENOMIC DNA]</scope>
    <source>
        <strain evidence="1">SP3</strain>
    </source>
</reference>
<dbReference type="Proteomes" id="UP000035067">
    <property type="component" value="Unassembled WGS sequence"/>
</dbReference>
<dbReference type="PATRIC" id="fig|1604020.3.peg.747"/>
<organism evidence="1 2">
    <name type="scientific">Candidatus Synechococcus spongiarum SP3</name>
    <dbReference type="NCBI Taxonomy" id="1604020"/>
    <lineage>
        <taxon>Bacteria</taxon>
        <taxon>Bacillati</taxon>
        <taxon>Cyanobacteriota</taxon>
        <taxon>Cyanophyceae</taxon>
        <taxon>Synechococcales</taxon>
        <taxon>Synechococcaceae</taxon>
        <taxon>Synechococcus</taxon>
    </lineage>
</organism>
<evidence type="ECO:0000313" key="2">
    <source>
        <dbReference type="Proteomes" id="UP000035067"/>
    </source>
</evidence>
<proteinExistence type="predicted"/>
<dbReference type="Gene3D" id="1.20.58.320">
    <property type="entry name" value="TPR-like"/>
    <property type="match status" value="1"/>
</dbReference>
<gene>
    <name evidence="1" type="ORF">TE42_05620</name>
</gene>
<dbReference type="SUPFAM" id="SSF48452">
    <property type="entry name" value="TPR-like"/>
    <property type="match status" value="1"/>
</dbReference>
<name>A0A0G2HKQ7_9SYNE</name>
<comment type="caution">
    <text evidence="1">The sequence shown here is derived from an EMBL/GenBank/DDBJ whole genome shotgun (WGS) entry which is preliminary data.</text>
</comment>
<sequence length="183" mass="20983">MANGQQQAVDILFFWWQAGPERWFSTDDAFDRQVAGQFMATYDHAASGGLDHWEATPHGVLALLLVLDQFPRNMFRETPRAFATDSKALALSRRALTRRDHLAYPVPARQFFFLPFEHAEDLEAQTIAVDCFRKYGDEQGCFYALLHMDVIRRFGRFPHRNKILGRRSTAAEEAFLNEGGLLT</sequence>